<evidence type="ECO:0008006" key="5">
    <source>
        <dbReference type="Google" id="ProtNLM"/>
    </source>
</evidence>
<protein>
    <recommendedName>
        <fullName evidence="5">F-box domain-containing protein</fullName>
    </recommendedName>
</protein>
<evidence type="ECO:0000313" key="3">
    <source>
        <dbReference type="EMBL" id="KAG6745680.1"/>
    </source>
</evidence>
<dbReference type="Proteomes" id="UP000886885">
    <property type="component" value="Chromosome 15D"/>
</dbReference>
<reference evidence="3" key="1">
    <citation type="journal article" date="2020" name="bioRxiv">
        <title>Hybrid origin of Populus tomentosa Carr. identified through genome sequencing and phylogenomic analysis.</title>
        <authorList>
            <person name="An X."/>
            <person name="Gao K."/>
            <person name="Chen Z."/>
            <person name="Li J."/>
            <person name="Yang X."/>
            <person name="Yang X."/>
            <person name="Zhou J."/>
            <person name="Guo T."/>
            <person name="Zhao T."/>
            <person name="Huang S."/>
            <person name="Miao D."/>
            <person name="Khan W.U."/>
            <person name="Rao P."/>
            <person name="Ye M."/>
            <person name="Lei B."/>
            <person name="Liao W."/>
            <person name="Wang J."/>
            <person name="Ji L."/>
            <person name="Li Y."/>
            <person name="Guo B."/>
            <person name="Mustafa N.S."/>
            <person name="Li S."/>
            <person name="Yun Q."/>
            <person name="Keller S.R."/>
            <person name="Mao J."/>
            <person name="Zhang R."/>
            <person name="Strauss S.H."/>
        </authorList>
    </citation>
    <scope>NUCLEOTIDE SEQUENCE</scope>
    <source>
        <strain evidence="3">GM15</strain>
        <tissue evidence="3">Leaf</tissue>
    </source>
</reference>
<dbReference type="AlphaFoldDB" id="A0A8X7Y8Q5"/>
<dbReference type="InterPro" id="IPR001810">
    <property type="entry name" value="F-box_dom"/>
</dbReference>
<accession>A0A8X7Y8Q5</accession>
<evidence type="ECO:0000259" key="1">
    <source>
        <dbReference type="Pfam" id="PF00646"/>
    </source>
</evidence>
<dbReference type="EMBL" id="JAAWWB010000030">
    <property type="protein sequence ID" value="KAG6745680.1"/>
    <property type="molecule type" value="Genomic_DNA"/>
</dbReference>
<dbReference type="PANTHER" id="PTHR35546:SF21">
    <property type="entry name" value="F-BOX DOMAIN-CONTAINING PROTEIN"/>
    <property type="match status" value="1"/>
</dbReference>
<dbReference type="Pfam" id="PF24750">
    <property type="entry name" value="b-prop_At3g26010-like"/>
    <property type="match status" value="1"/>
</dbReference>
<evidence type="ECO:0000313" key="4">
    <source>
        <dbReference type="Proteomes" id="UP000886885"/>
    </source>
</evidence>
<dbReference type="InterPro" id="IPR017451">
    <property type="entry name" value="F-box-assoc_interact_dom"/>
</dbReference>
<comment type="caution">
    <text evidence="3">The sequence shown here is derived from an EMBL/GenBank/DDBJ whole genome shotgun (WGS) entry which is preliminary data.</text>
</comment>
<feature type="domain" description="F-box" evidence="1">
    <location>
        <begin position="14"/>
        <end position="43"/>
    </location>
</feature>
<feature type="domain" description="F-box protein At3g26010-like beta-propeller" evidence="2">
    <location>
        <begin position="93"/>
        <end position="315"/>
    </location>
</feature>
<gene>
    <name evidence="3" type="ORF">POTOM_050181</name>
</gene>
<dbReference type="InterPro" id="IPR056592">
    <property type="entry name" value="Beta-prop_At3g26010-like"/>
</dbReference>
<organism evidence="3 4">
    <name type="scientific">Populus tomentosa</name>
    <name type="common">Chinese white poplar</name>
    <dbReference type="NCBI Taxonomy" id="118781"/>
    <lineage>
        <taxon>Eukaryota</taxon>
        <taxon>Viridiplantae</taxon>
        <taxon>Streptophyta</taxon>
        <taxon>Embryophyta</taxon>
        <taxon>Tracheophyta</taxon>
        <taxon>Spermatophyta</taxon>
        <taxon>Magnoliopsida</taxon>
        <taxon>eudicotyledons</taxon>
        <taxon>Gunneridae</taxon>
        <taxon>Pentapetalae</taxon>
        <taxon>rosids</taxon>
        <taxon>fabids</taxon>
        <taxon>Malpighiales</taxon>
        <taxon>Salicaceae</taxon>
        <taxon>Saliceae</taxon>
        <taxon>Populus</taxon>
    </lineage>
</organism>
<dbReference type="InterPro" id="IPR055290">
    <property type="entry name" value="At3g26010-like"/>
</dbReference>
<sequence>MADFGCLDTDIPFDVLSRFQTKDLLGLKCVSKGWKDLISNRSFIQAQSQKKEPLSGFFFQQRHRYCPDDIKTITYFPVERNRLQQDVFAFLPQDVVVLASCNGLVCCRSCYPFEDPAIYVCNPLNSEWWKLDWKEPGQESFIALAFNPFQDISVNLTNFKVVRPRQYETEQEEAYFSFEIYASGTRNWKLSKEVCWCDNSLSKNEGIFSGGILHWLTDGDQILTFNVENELALLISTPLPAGEFNSRPHACIGESEGQLYYVLISEEGLHLWVLEDYFDSTWSLQYSKTLEQIEKERSDIMINLYNRVMLWQRIDDRPWMDPLAFKDGVLVVRISNTIYLYHVDTSKMEEVGETSKFGAMSWVSPIVLPYTMSLVPLEIRSHSTEFCSVLNAELWGGVGGLNMARGRGMQKRIAVELDSELAVDLIPCTAITTGLVCGGFEPFISS</sequence>
<name>A0A8X7Y8Q5_POPTO</name>
<keyword evidence="4" id="KW-1185">Reference proteome</keyword>
<dbReference type="NCBIfam" id="TIGR01640">
    <property type="entry name" value="F_box_assoc_1"/>
    <property type="match status" value="1"/>
</dbReference>
<evidence type="ECO:0000259" key="2">
    <source>
        <dbReference type="Pfam" id="PF24750"/>
    </source>
</evidence>
<proteinExistence type="predicted"/>
<dbReference type="OrthoDB" id="626202at2759"/>
<dbReference type="PANTHER" id="PTHR35546">
    <property type="entry name" value="F-BOX PROTEIN INTERACTION DOMAIN PROTEIN-RELATED"/>
    <property type="match status" value="1"/>
</dbReference>
<dbReference type="Pfam" id="PF00646">
    <property type="entry name" value="F-box"/>
    <property type="match status" value="1"/>
</dbReference>